<sequence>CPLDVVFALRDRYNGLYTTNETVRSVSVVRNSMPLTSGALYMTFTQAEKQEVGIKVKGLTGARVLTITEAQGLTYDHVIVVRLQINDLAIYMDDAQAVTAFTRHRKTLTYFTVASTKDALTNFISAAMGASFQDITANNSHNTVTNANKPTLIKMLAEVGLRVGGDLQLPRVGDRFFRDLAGAGSFPTFKNFLLPASLGIGSLTLGMMYYYRGPLTQWRLGDIGSTAPYPPAQLLTLMFYRTSTVSKSLISTTCEVISTNWLRASLSIAGCIGLYLISKIKWYRQPSMNYDIKPAGLSYLSTLPENQFSSPPPVVCCQGSVTLPSIEVYGNLKTNNDSPETSGTAPSCSQAPPAPFSTSRNNQPKPSESAKAAKEKSSAQVPNSAYAPSPGLRKSSAMPTTIYQQPDKRTRIGGLPQDLEVQHVPRLSSNVTKIPILPYKIPTNVNSLLAPVTRQRVRFVSSEELLQSVDHVTSALTPALLPALPYPKVTAPRAVHPRSGSIANLQHWYDMAFPDAIGIDYSQDTDIVQNSDIKISISNIVLDCDRANVMAPLFDSLRPTLRTMMSARRPTTQLETILGFSKRNGNVPKLAVGYPPQYIAELLLENYINSVVSDRATFEDFVNYPIKPSVESLNKWIDTQDNPEILRFLSQSIEPVESRVYNVFSYMIKQAVKAPSSNADALKYQSVQTIAFQPKDVNIIFCPIFVELRNRLLAVMNPKFLFYTGMSPDEFETEINSRFDAETLFSYERVENDIGKYDKSMPAYYLIFEVALFMKLGLDPYLAEIWYNSHVRSLYTDRSTGFAAVVEFQRRSGDASTFLGNTIINQAACVAIYNPKDIVCGLYAGDDHLIFGKNISYDTAGIFADLFNFEAKTLATLKYPYFCGKFLLQSGPYIYIVPDPIRTVTKMGRRDLRNSDHVEEYRSSLKDVTKPLNNVLVEPSLNSAITERYKTEYTEHHMLIDSILHLVDNPKEFHRLYNSEGHFVLNFDPSRHDIDL</sequence>
<dbReference type="InterPro" id="IPR027417">
    <property type="entry name" value="P-loop_NTPase"/>
</dbReference>
<dbReference type="PROSITE" id="PS51657">
    <property type="entry name" value="PSRV_HELICASE"/>
    <property type="match status" value="1"/>
</dbReference>
<feature type="compositionally biased region" description="Polar residues" evidence="5">
    <location>
        <begin position="332"/>
        <end position="363"/>
    </location>
</feature>
<dbReference type="SUPFAM" id="SSF52540">
    <property type="entry name" value="P-loop containing nucleoside triphosphate hydrolases"/>
    <property type="match status" value="1"/>
</dbReference>
<dbReference type="EMBL" id="KU754514">
    <property type="protein sequence ID" value="AMO03220.1"/>
    <property type="molecule type" value="Genomic_RNA"/>
</dbReference>
<evidence type="ECO:0000256" key="3">
    <source>
        <dbReference type="ARBA" id="ARBA00022840"/>
    </source>
</evidence>
<evidence type="ECO:0000256" key="1">
    <source>
        <dbReference type="ARBA" id="ARBA00022679"/>
    </source>
</evidence>
<keyword evidence="3" id="KW-0547">Nucleotide-binding</keyword>
<feature type="region of interest" description="Disordered" evidence="5">
    <location>
        <begin position="332"/>
        <end position="399"/>
    </location>
</feature>
<evidence type="ECO:0000259" key="7">
    <source>
        <dbReference type="PROSITE" id="PS51657"/>
    </source>
</evidence>
<dbReference type="CDD" id="cd23254">
    <property type="entry name" value="Kitaviridae_RdRp"/>
    <property type="match status" value="1"/>
</dbReference>
<organism evidence="8">
    <name type="scientific">Blackford virus</name>
    <dbReference type="NCBI Taxonomy" id="1807801"/>
    <lineage>
        <taxon>Viruses</taxon>
        <taxon>Riboviria</taxon>
    </lineage>
</organism>
<reference evidence="8" key="1">
    <citation type="journal article" date="2016" name="Evol. Bioinform. Online">
        <title>Twenty-Five New Viruses Associated with the Drosophilidae (Diptera).</title>
        <authorList>
            <person name="Webster C.L."/>
            <person name="Longdon B."/>
            <person name="Lewis S.H."/>
            <person name="Obbard D.J."/>
        </authorList>
    </citation>
    <scope>NUCLEOTIDE SEQUENCE</scope>
    <source>
        <strain evidence="8">Dtri_PoolSeq1</strain>
    </source>
</reference>
<evidence type="ECO:0000256" key="5">
    <source>
        <dbReference type="SAM" id="MobiDB-lite"/>
    </source>
</evidence>
<keyword evidence="1" id="KW-0808">Transferase</keyword>
<dbReference type="InterPro" id="IPR001788">
    <property type="entry name" value="RNA-dep_RNA_pol_alsuvir"/>
</dbReference>
<proteinExistence type="predicted"/>
<dbReference type="InterPro" id="IPR027351">
    <property type="entry name" value="(+)RNA_virus_helicase_core_dom"/>
</dbReference>
<keyword evidence="2" id="KW-0548">Nucleotidyltransferase</keyword>
<dbReference type="PROSITE" id="PS50507">
    <property type="entry name" value="RDRP_SSRNA_POS"/>
    <property type="match status" value="1"/>
</dbReference>
<dbReference type="GO" id="GO:0003968">
    <property type="term" value="F:RNA-directed RNA polymerase activity"/>
    <property type="evidence" value="ECO:0007669"/>
    <property type="project" value="InterPro"/>
</dbReference>
<dbReference type="Pfam" id="PF00978">
    <property type="entry name" value="RdRP_2"/>
    <property type="match status" value="1"/>
</dbReference>
<dbReference type="GO" id="GO:0039694">
    <property type="term" value="P:viral RNA genome replication"/>
    <property type="evidence" value="ECO:0007669"/>
    <property type="project" value="InterPro"/>
</dbReference>
<dbReference type="Pfam" id="PF01443">
    <property type="entry name" value="Viral_helicase1"/>
    <property type="match status" value="1"/>
</dbReference>
<evidence type="ECO:0000313" key="8">
    <source>
        <dbReference type="EMBL" id="AMO03220.1"/>
    </source>
</evidence>
<evidence type="ECO:0000259" key="6">
    <source>
        <dbReference type="PROSITE" id="PS50507"/>
    </source>
</evidence>
<keyword evidence="4" id="KW-0693">Viral RNA replication</keyword>
<dbReference type="InterPro" id="IPR007094">
    <property type="entry name" value="RNA-dir_pol_PSvirus"/>
</dbReference>
<dbReference type="SUPFAM" id="SSF56672">
    <property type="entry name" value="DNA/RNA polymerases"/>
    <property type="match status" value="1"/>
</dbReference>
<feature type="domain" description="(+)RNA virus helicase C-terminal" evidence="7">
    <location>
        <begin position="1"/>
        <end position="145"/>
    </location>
</feature>
<dbReference type="Gene3D" id="3.40.50.300">
    <property type="entry name" value="P-loop containing nucleotide triphosphate hydrolases"/>
    <property type="match status" value="1"/>
</dbReference>
<accession>A0A140HEP3</accession>
<evidence type="ECO:0000256" key="2">
    <source>
        <dbReference type="ARBA" id="ARBA00022695"/>
    </source>
</evidence>
<dbReference type="GO" id="GO:0003723">
    <property type="term" value="F:RNA binding"/>
    <property type="evidence" value="ECO:0007669"/>
    <property type="project" value="InterPro"/>
</dbReference>
<feature type="non-terminal residue" evidence="8">
    <location>
        <position position="1"/>
    </location>
</feature>
<evidence type="ECO:0000256" key="4">
    <source>
        <dbReference type="ARBA" id="ARBA00022953"/>
    </source>
</evidence>
<keyword evidence="3" id="KW-0067">ATP-binding</keyword>
<dbReference type="GO" id="GO:0006351">
    <property type="term" value="P:DNA-templated transcription"/>
    <property type="evidence" value="ECO:0007669"/>
    <property type="project" value="InterPro"/>
</dbReference>
<dbReference type="GO" id="GO:0005524">
    <property type="term" value="F:ATP binding"/>
    <property type="evidence" value="ECO:0007669"/>
    <property type="project" value="UniProtKB-KW"/>
</dbReference>
<feature type="domain" description="RdRp catalytic" evidence="6">
    <location>
        <begin position="747"/>
        <end position="860"/>
    </location>
</feature>
<dbReference type="InterPro" id="IPR043502">
    <property type="entry name" value="DNA/RNA_pol_sf"/>
</dbReference>
<protein>
    <submittedName>
        <fullName evidence="8">Putative polyprotein</fullName>
    </submittedName>
</protein>
<name>A0A140HEP3_9VIRU</name>